<protein>
    <submittedName>
        <fullName evidence="7">Polysaccharide biosynthesis protein</fullName>
    </submittedName>
</protein>
<accession>A0A5M9Z9H1</accession>
<feature type="transmembrane region" description="Helical" evidence="6">
    <location>
        <begin position="16"/>
        <end position="37"/>
    </location>
</feature>
<dbReference type="GO" id="GO:0005886">
    <property type="term" value="C:plasma membrane"/>
    <property type="evidence" value="ECO:0007669"/>
    <property type="project" value="UniProtKB-SubCell"/>
</dbReference>
<name>A0A5M9Z9H1_9BIFI</name>
<dbReference type="PANTHER" id="PTHR30250:SF11">
    <property type="entry name" value="O-ANTIGEN TRANSPORTER-RELATED"/>
    <property type="match status" value="1"/>
</dbReference>
<evidence type="ECO:0000256" key="1">
    <source>
        <dbReference type="ARBA" id="ARBA00004651"/>
    </source>
</evidence>
<evidence type="ECO:0000256" key="4">
    <source>
        <dbReference type="ARBA" id="ARBA00022989"/>
    </source>
</evidence>
<feature type="transmembrane region" description="Helical" evidence="6">
    <location>
        <begin position="451"/>
        <end position="469"/>
    </location>
</feature>
<dbReference type="AlphaFoldDB" id="A0A5M9Z9H1"/>
<feature type="transmembrane region" description="Helical" evidence="6">
    <location>
        <begin position="253"/>
        <end position="277"/>
    </location>
</feature>
<evidence type="ECO:0000256" key="2">
    <source>
        <dbReference type="ARBA" id="ARBA00022475"/>
    </source>
</evidence>
<feature type="transmembrane region" description="Helical" evidence="6">
    <location>
        <begin position="429"/>
        <end position="445"/>
    </location>
</feature>
<feature type="transmembrane region" description="Helical" evidence="6">
    <location>
        <begin position="391"/>
        <end position="409"/>
    </location>
</feature>
<evidence type="ECO:0000256" key="6">
    <source>
        <dbReference type="SAM" id="Phobius"/>
    </source>
</evidence>
<feature type="transmembrane region" description="Helical" evidence="6">
    <location>
        <begin position="122"/>
        <end position="140"/>
    </location>
</feature>
<feature type="transmembrane region" description="Helical" evidence="6">
    <location>
        <begin position="215"/>
        <end position="233"/>
    </location>
</feature>
<feature type="transmembrane region" description="Helical" evidence="6">
    <location>
        <begin position="186"/>
        <end position="203"/>
    </location>
</feature>
<dbReference type="InterPro" id="IPR002797">
    <property type="entry name" value="Polysacc_synth"/>
</dbReference>
<sequence>MKHAKKKEVSQGMKSAVVYTLASVFSRGLAFITVPIFTRLMTTSEMGTVNLFTTWQTMINVVVTLALTSGGYMVALKEFEKERNQYESSVLTLTSFSALACFVIYFINPSFWNSITGLDESLSLLMLFGFLFTPATDFWLARQRFEYKYVKAALVIIGSAVLASALSVAVVIMLHGTDNVAHGRLFANYSVLYVVAIILWFYTMIRGKVFISKKYWKFSLALSLPLIANSFAVQVFNAADRIMIGNMVGHSAVGIYGTLSSISMISTIVWGAINTSFIPFLYRNIDDDEGKKKIKDISIRLLFAYSLVCIGITYFAPEVVRIVATEEYYSAIYIMPPLAGGIFQIAISNMYSNVLLYHKKSSFIMISSIAAACTNVVLNAIFIPWMGYMSAAYTTLFAYFVLSGIQMFVSRRVHFRFVNGKETVYPDAIVLLISGGMTVVCLLALPLYKLYLIRFAIICLIFVVFLILFKKNKEMMSR</sequence>
<organism evidence="7 8">
    <name type="scientific">Bifidobacterium callitrichos</name>
    <dbReference type="NCBI Taxonomy" id="762209"/>
    <lineage>
        <taxon>Bacteria</taxon>
        <taxon>Bacillati</taxon>
        <taxon>Actinomycetota</taxon>
        <taxon>Actinomycetes</taxon>
        <taxon>Bifidobacteriales</taxon>
        <taxon>Bifidobacteriaceae</taxon>
        <taxon>Bifidobacterium</taxon>
    </lineage>
</organism>
<feature type="transmembrane region" description="Helical" evidence="6">
    <location>
        <begin position="88"/>
        <end position="107"/>
    </location>
</feature>
<feature type="transmembrane region" description="Helical" evidence="6">
    <location>
        <begin position="152"/>
        <end position="174"/>
    </location>
</feature>
<comment type="subcellular location">
    <subcellularLocation>
        <location evidence="1">Cell membrane</location>
        <topology evidence="1">Multi-pass membrane protein</topology>
    </subcellularLocation>
</comment>
<evidence type="ECO:0000313" key="7">
    <source>
        <dbReference type="EMBL" id="KAA8815148.1"/>
    </source>
</evidence>
<reference evidence="7 8" key="1">
    <citation type="journal article" date="2019" name="Syst. Appl. Microbiol.">
        <title>Characterization of Bifidobacterium species in feaces of the Egyptian fruit bat: Description of B. vespertilionis sp. nov. and B. rousetti sp. nov.</title>
        <authorList>
            <person name="Modesto M."/>
            <person name="Satti M."/>
            <person name="Watanabe K."/>
            <person name="Puglisi E."/>
            <person name="Morelli L."/>
            <person name="Huang C.-H."/>
            <person name="Liou J.-S."/>
            <person name="Miyashita M."/>
            <person name="Tamura T."/>
            <person name="Saito S."/>
            <person name="Mori K."/>
            <person name="Huang L."/>
            <person name="Sciavilla P."/>
            <person name="Sandri C."/>
            <person name="Spiezio C."/>
            <person name="Vitali F."/>
            <person name="Cavalieri D."/>
            <person name="Perpetuini G."/>
            <person name="Tofalo R."/>
            <person name="Bonetti A."/>
            <person name="Arita M."/>
            <person name="Mattarelli P."/>
        </authorList>
    </citation>
    <scope>NUCLEOTIDE SEQUENCE [LARGE SCALE GENOMIC DNA]</scope>
    <source>
        <strain evidence="7 8">RST27</strain>
    </source>
</reference>
<keyword evidence="4 6" id="KW-1133">Transmembrane helix</keyword>
<feature type="transmembrane region" description="Helical" evidence="6">
    <location>
        <begin position="57"/>
        <end position="76"/>
    </location>
</feature>
<dbReference type="Proteomes" id="UP000326060">
    <property type="component" value="Unassembled WGS sequence"/>
</dbReference>
<dbReference type="PANTHER" id="PTHR30250">
    <property type="entry name" value="PST FAMILY PREDICTED COLANIC ACID TRANSPORTER"/>
    <property type="match status" value="1"/>
</dbReference>
<dbReference type="Pfam" id="PF01943">
    <property type="entry name" value="Polysacc_synt"/>
    <property type="match status" value="1"/>
</dbReference>
<feature type="transmembrane region" description="Helical" evidence="6">
    <location>
        <begin position="297"/>
        <end position="316"/>
    </location>
</feature>
<keyword evidence="5 6" id="KW-0472">Membrane</keyword>
<gene>
    <name evidence="7" type="ORF">EMB92_10825</name>
</gene>
<feature type="transmembrane region" description="Helical" evidence="6">
    <location>
        <begin position="328"/>
        <end position="351"/>
    </location>
</feature>
<keyword evidence="3 6" id="KW-0812">Transmembrane</keyword>
<evidence type="ECO:0000256" key="3">
    <source>
        <dbReference type="ARBA" id="ARBA00022692"/>
    </source>
</evidence>
<dbReference type="RefSeq" id="WP_150394891.1">
    <property type="nucleotide sequence ID" value="NZ_RZJP01000005.1"/>
</dbReference>
<evidence type="ECO:0000313" key="8">
    <source>
        <dbReference type="Proteomes" id="UP000326060"/>
    </source>
</evidence>
<evidence type="ECO:0000256" key="5">
    <source>
        <dbReference type="ARBA" id="ARBA00023136"/>
    </source>
</evidence>
<proteinExistence type="predicted"/>
<dbReference type="InterPro" id="IPR050833">
    <property type="entry name" value="Poly_Biosynth_Transport"/>
</dbReference>
<keyword evidence="2" id="KW-1003">Cell membrane</keyword>
<feature type="transmembrane region" description="Helical" evidence="6">
    <location>
        <begin position="363"/>
        <end position="385"/>
    </location>
</feature>
<comment type="caution">
    <text evidence="7">The sequence shown here is derived from an EMBL/GenBank/DDBJ whole genome shotgun (WGS) entry which is preliminary data.</text>
</comment>
<dbReference type="EMBL" id="RZJP01000005">
    <property type="protein sequence ID" value="KAA8815148.1"/>
    <property type="molecule type" value="Genomic_DNA"/>
</dbReference>